<name>A0ABW2QD95_9MICO</name>
<dbReference type="SUPFAM" id="SSF57716">
    <property type="entry name" value="Glucocorticoid receptor-like (DNA-binding domain)"/>
    <property type="match status" value="1"/>
</dbReference>
<keyword evidence="1" id="KW-0143">Chaperone</keyword>
<dbReference type="InterPro" id="IPR038366">
    <property type="entry name" value="Znf_CppX_C4_sf"/>
</dbReference>
<dbReference type="SMART" id="SM00994">
    <property type="entry name" value="zf-C4_ClpX"/>
    <property type="match status" value="1"/>
</dbReference>
<dbReference type="EMBL" id="JBHTCQ010000003">
    <property type="protein sequence ID" value="MFC7406468.1"/>
    <property type="molecule type" value="Genomic_DNA"/>
</dbReference>
<feature type="binding site" evidence="1">
    <location>
        <position position="37"/>
    </location>
    <ligand>
        <name>Zn(2+)</name>
        <dbReference type="ChEBI" id="CHEBI:29105"/>
    </ligand>
</feature>
<dbReference type="Proteomes" id="UP001596455">
    <property type="component" value="Unassembled WGS sequence"/>
</dbReference>
<evidence type="ECO:0000256" key="1">
    <source>
        <dbReference type="PROSITE-ProRule" id="PRU01250"/>
    </source>
</evidence>
<feature type="binding site" evidence="1">
    <location>
        <position position="40"/>
    </location>
    <ligand>
        <name>Zn(2+)</name>
        <dbReference type="ChEBI" id="CHEBI:29105"/>
    </ligand>
</feature>
<protein>
    <submittedName>
        <fullName evidence="3">ClpX C4-type zinc finger protein</fullName>
    </submittedName>
</protein>
<keyword evidence="1" id="KW-0862">Zinc</keyword>
<evidence type="ECO:0000313" key="4">
    <source>
        <dbReference type="Proteomes" id="UP001596455"/>
    </source>
</evidence>
<dbReference type="PROSITE" id="PS51902">
    <property type="entry name" value="CLPX_ZB"/>
    <property type="match status" value="1"/>
</dbReference>
<proteinExistence type="inferred from homology"/>
<keyword evidence="4" id="KW-1185">Reference proteome</keyword>
<dbReference type="Gene3D" id="6.20.220.10">
    <property type="entry name" value="ClpX chaperone, C4-type zinc finger domain"/>
    <property type="match status" value="1"/>
</dbReference>
<feature type="binding site" evidence="1">
    <location>
        <position position="18"/>
    </location>
    <ligand>
        <name>Zn(2+)</name>
        <dbReference type="ChEBI" id="CHEBI:29105"/>
    </ligand>
</feature>
<comment type="similarity">
    <text evidence="1">Belongs to the ClpX chaperone family.</text>
</comment>
<reference evidence="4" key="1">
    <citation type="journal article" date="2019" name="Int. J. Syst. Evol. Microbiol.">
        <title>The Global Catalogue of Microorganisms (GCM) 10K type strain sequencing project: providing services to taxonomists for standard genome sequencing and annotation.</title>
        <authorList>
            <consortium name="The Broad Institute Genomics Platform"/>
            <consortium name="The Broad Institute Genome Sequencing Center for Infectious Disease"/>
            <person name="Wu L."/>
            <person name="Ma J."/>
        </authorList>
    </citation>
    <scope>NUCLEOTIDE SEQUENCE [LARGE SCALE GENOMIC DNA]</scope>
    <source>
        <strain evidence="4">JCM 1490</strain>
    </source>
</reference>
<feature type="binding site" evidence="1">
    <location>
        <position position="15"/>
    </location>
    <ligand>
        <name>Zn(2+)</name>
        <dbReference type="ChEBI" id="CHEBI:29105"/>
    </ligand>
</feature>
<evidence type="ECO:0000259" key="2">
    <source>
        <dbReference type="PROSITE" id="PS51902"/>
    </source>
</evidence>
<dbReference type="InterPro" id="IPR059188">
    <property type="entry name" value="Znf_CLPX-like"/>
</dbReference>
<dbReference type="RefSeq" id="WP_382395893.1">
    <property type="nucleotide sequence ID" value="NZ_JBHTCQ010000003.1"/>
</dbReference>
<dbReference type="Pfam" id="PF06689">
    <property type="entry name" value="zf-C4_ClpX"/>
    <property type="match status" value="1"/>
</dbReference>
<dbReference type="InterPro" id="IPR010603">
    <property type="entry name" value="Znf_CppX_C4"/>
</dbReference>
<comment type="caution">
    <text evidence="3">The sequence shown here is derived from an EMBL/GenBank/DDBJ whole genome shotgun (WGS) entry which is preliminary data.</text>
</comment>
<feature type="domain" description="ClpX-type ZB" evidence="2">
    <location>
        <begin position="1"/>
        <end position="56"/>
    </location>
</feature>
<accession>A0ABW2QD95</accession>
<keyword evidence="1" id="KW-0479">Metal-binding</keyword>
<evidence type="ECO:0000313" key="3">
    <source>
        <dbReference type="EMBL" id="MFC7406468.1"/>
    </source>
</evidence>
<gene>
    <name evidence="3" type="ORF">ACFQQL_15220</name>
</gene>
<sequence>MSTTTATAKQVAVHCSFCGKEPEAVSKLIAGPGIYICDGCVSACNAILETHEESSETPPPPWEAMSAEEILAALPKMARVGDQVEAGLRQWIGRLRQQGVTWSRIGESLGMTRQSAWGRFSGEE</sequence>
<organism evidence="3 4">
    <name type="scientific">Georgenia alba</name>
    <dbReference type="NCBI Taxonomy" id="2233858"/>
    <lineage>
        <taxon>Bacteria</taxon>
        <taxon>Bacillati</taxon>
        <taxon>Actinomycetota</taxon>
        <taxon>Actinomycetes</taxon>
        <taxon>Micrococcales</taxon>
        <taxon>Bogoriellaceae</taxon>
        <taxon>Georgenia</taxon>
    </lineage>
</organism>